<reference evidence="1" key="1">
    <citation type="journal article" date="2019" name="Nat. Med.">
        <title>A library of human gut bacterial isolates paired with longitudinal multiomics data enables mechanistic microbiome research.</title>
        <authorList>
            <person name="Poyet M."/>
            <person name="Groussin M."/>
            <person name="Gibbons S.M."/>
            <person name="Avila-Pacheco J."/>
            <person name="Jiang X."/>
            <person name="Kearney S.M."/>
            <person name="Perrotta A.R."/>
            <person name="Berdy B."/>
            <person name="Zhao S."/>
            <person name="Lieberman T.D."/>
            <person name="Swanson P.K."/>
            <person name="Smith M."/>
            <person name="Roesemann S."/>
            <person name="Alexander J.E."/>
            <person name="Rich S.A."/>
            <person name="Livny J."/>
            <person name="Vlamakis H."/>
            <person name="Clish C."/>
            <person name="Bullock K."/>
            <person name="Deik A."/>
            <person name="Scott J."/>
            <person name="Pierce K.A."/>
            <person name="Xavier R.J."/>
            <person name="Alm E.J."/>
        </authorList>
    </citation>
    <scope>NUCLEOTIDE SEQUENCE</scope>
    <source>
        <strain evidence="1">BIOML-A179</strain>
    </source>
</reference>
<protein>
    <submittedName>
        <fullName evidence="1">Uncharacterized protein</fullName>
    </submittedName>
</protein>
<dbReference type="EMBL" id="WMQV01000009">
    <property type="protein sequence ID" value="MTL93968.1"/>
    <property type="molecule type" value="Genomic_DNA"/>
</dbReference>
<proteinExistence type="predicted"/>
<accession>A0A6G2CNJ2</accession>
<dbReference type="RefSeq" id="WP_129821543.1">
    <property type="nucleotide sequence ID" value="NZ_RCYV01000012.1"/>
</dbReference>
<gene>
    <name evidence="1" type="ORF">GMA64_05475</name>
</gene>
<organism evidence="1">
    <name type="scientific">Turicibacter sanguinis</name>
    <dbReference type="NCBI Taxonomy" id="154288"/>
    <lineage>
        <taxon>Bacteria</taxon>
        <taxon>Bacillati</taxon>
        <taxon>Bacillota</taxon>
        <taxon>Erysipelotrichia</taxon>
        <taxon>Erysipelotrichales</taxon>
        <taxon>Turicibacteraceae</taxon>
        <taxon>Turicibacter</taxon>
    </lineage>
</organism>
<dbReference type="AlphaFoldDB" id="A0A6G2CNJ2"/>
<comment type="caution">
    <text evidence="1">The sequence shown here is derived from an EMBL/GenBank/DDBJ whole genome shotgun (WGS) entry which is preliminary data.</text>
</comment>
<evidence type="ECO:0000313" key="1">
    <source>
        <dbReference type="EMBL" id="MTL93968.1"/>
    </source>
</evidence>
<name>A0A6G2CNJ2_9FIRM</name>
<sequence>MLSHTCFLGALLIYYIPRMMNKKSKFLRNTHIVLGSLAILGMLGETIMKFGTPSFMKYLGFSAVMLFIGITGYLMTKAKNMRRWHIIATLSFFAYLALIIIL</sequence>